<organism evidence="2 3">
    <name type="scientific">Planotetraspora silvatica</name>
    <dbReference type="NCBI Taxonomy" id="234614"/>
    <lineage>
        <taxon>Bacteria</taxon>
        <taxon>Bacillati</taxon>
        <taxon>Actinomycetota</taxon>
        <taxon>Actinomycetes</taxon>
        <taxon>Streptosporangiales</taxon>
        <taxon>Streptosporangiaceae</taxon>
        <taxon>Planotetraspora</taxon>
    </lineage>
</organism>
<evidence type="ECO:0000259" key="1">
    <source>
        <dbReference type="Pfam" id="PF01814"/>
    </source>
</evidence>
<proteinExistence type="predicted"/>
<dbReference type="AlphaFoldDB" id="A0A8J3XM40"/>
<dbReference type="InterPro" id="IPR012312">
    <property type="entry name" value="Hemerythrin-like"/>
</dbReference>
<gene>
    <name evidence="2" type="ORF">Psi02_33960</name>
</gene>
<feature type="domain" description="Hemerythrin-like" evidence="1">
    <location>
        <begin position="12"/>
        <end position="117"/>
    </location>
</feature>
<dbReference type="EMBL" id="BOOQ01000022">
    <property type="protein sequence ID" value="GII46972.1"/>
    <property type="molecule type" value="Genomic_DNA"/>
</dbReference>
<name>A0A8J3XM40_9ACTN</name>
<dbReference type="CDD" id="cd12108">
    <property type="entry name" value="Hr-like"/>
    <property type="match status" value="1"/>
</dbReference>
<accession>A0A8J3XM40</accession>
<reference evidence="2" key="1">
    <citation type="submission" date="2021-01" db="EMBL/GenBank/DDBJ databases">
        <title>Whole genome shotgun sequence of Planotetraspora silvatica NBRC 100141.</title>
        <authorList>
            <person name="Komaki H."/>
            <person name="Tamura T."/>
        </authorList>
    </citation>
    <scope>NUCLEOTIDE SEQUENCE</scope>
    <source>
        <strain evidence="2">NBRC 100141</strain>
    </source>
</reference>
<evidence type="ECO:0000313" key="2">
    <source>
        <dbReference type="EMBL" id="GII46972.1"/>
    </source>
</evidence>
<dbReference type="Pfam" id="PF01814">
    <property type="entry name" value="Hemerythrin"/>
    <property type="match status" value="1"/>
</dbReference>
<dbReference type="Gene3D" id="1.20.120.520">
    <property type="entry name" value="nmb1532 protein domain like"/>
    <property type="match status" value="1"/>
</dbReference>
<evidence type="ECO:0000313" key="3">
    <source>
        <dbReference type="Proteomes" id="UP000644610"/>
    </source>
</evidence>
<dbReference type="RefSeq" id="WP_203975129.1">
    <property type="nucleotide sequence ID" value="NZ_BAAAKY010000014.1"/>
</dbReference>
<comment type="caution">
    <text evidence="2">The sequence shown here is derived from an EMBL/GenBank/DDBJ whole genome shotgun (WGS) entry which is preliminary data.</text>
</comment>
<sequence length="201" mass="22016">MDPGDWSGEGDHERTRIVAGHIEGVATVLHHHHHSEDEHVWPLLLERVPEDLAPVVRLMESQHEEVARTAAGVDEAIAAWRGSAGTEAREALADVLDRFLPLLKEHLGVEEEHVVPLMEKHITLTEWNRMVQAGAADVDPEGLPLGFGMLMYEGDPEIVELAISNMPPEARSVIGTMAAQAFAAHSELIHGTPTPPRSTEL</sequence>
<keyword evidence="3" id="KW-1185">Reference proteome</keyword>
<protein>
    <recommendedName>
        <fullName evidence="1">Hemerythrin-like domain-containing protein</fullName>
    </recommendedName>
</protein>
<dbReference type="Proteomes" id="UP000644610">
    <property type="component" value="Unassembled WGS sequence"/>
</dbReference>